<evidence type="ECO:0000256" key="3">
    <source>
        <dbReference type="ARBA" id="ARBA00023315"/>
    </source>
</evidence>
<proteinExistence type="predicted"/>
<keyword evidence="1" id="KW-0028">Amino-acid biosynthesis</keyword>
<protein>
    <submittedName>
        <fullName evidence="4">Serine O-acetyltransferase</fullName>
        <ecNumber evidence="4">2.3.1.30</ecNumber>
    </submittedName>
</protein>
<dbReference type="CDD" id="cd03354">
    <property type="entry name" value="LbH_SAT"/>
    <property type="match status" value="1"/>
</dbReference>
<dbReference type="InterPro" id="IPR045304">
    <property type="entry name" value="LbH_SAT"/>
</dbReference>
<dbReference type="Gene3D" id="2.160.10.10">
    <property type="entry name" value="Hexapeptide repeat proteins"/>
    <property type="match status" value="1"/>
</dbReference>
<dbReference type="SUPFAM" id="SSF51161">
    <property type="entry name" value="Trimeric LpxA-like enzymes"/>
    <property type="match status" value="1"/>
</dbReference>
<dbReference type="GO" id="GO:0009001">
    <property type="term" value="F:serine O-acetyltransferase activity"/>
    <property type="evidence" value="ECO:0007669"/>
    <property type="project" value="UniProtKB-EC"/>
</dbReference>
<dbReference type="EC" id="2.3.1.30" evidence="4"/>
<dbReference type="InterPro" id="IPR011004">
    <property type="entry name" value="Trimer_LpxA-like_sf"/>
</dbReference>
<gene>
    <name evidence="4" type="ORF">CfE428DRAFT_1905</name>
</gene>
<reference evidence="4 5" key="1">
    <citation type="journal article" date="2011" name="J. Bacteriol.">
        <title>Genome sequence of Chthoniobacter flavus Ellin428, an aerobic heterotrophic soil bacterium.</title>
        <authorList>
            <person name="Kant R."/>
            <person name="van Passel M.W."/>
            <person name="Palva A."/>
            <person name="Lucas S."/>
            <person name="Lapidus A."/>
            <person name="Glavina Del Rio T."/>
            <person name="Dalin E."/>
            <person name="Tice H."/>
            <person name="Bruce D."/>
            <person name="Goodwin L."/>
            <person name="Pitluck S."/>
            <person name="Larimer F.W."/>
            <person name="Land M.L."/>
            <person name="Hauser L."/>
            <person name="Sangwan P."/>
            <person name="de Vos W.M."/>
            <person name="Janssen P.H."/>
            <person name="Smidt H."/>
        </authorList>
    </citation>
    <scope>NUCLEOTIDE SEQUENCE [LARGE SCALE GENOMIC DNA]</scope>
    <source>
        <strain evidence="4 5">Ellin428</strain>
    </source>
</reference>
<keyword evidence="2 4" id="KW-0808">Transferase</keyword>
<comment type="caution">
    <text evidence="4">The sequence shown here is derived from an EMBL/GenBank/DDBJ whole genome shotgun (WGS) entry which is preliminary data.</text>
</comment>
<sequence length="302" mass="33335">MDHDLASITEKILASYQAGAGMNNIDGSNLPSKRALATICEDLLQLLFPGFHDQEPIHSRDLRRVTGHRIYSIAERLGEEVCKSLRLSEPECPKARAEAMVADFLNTLPFARQQLQTDIEAAYSGDPAALSYDEIILSYPYLEAIAIQRCAHLLYCHQLPLIPRMMTEWAHSRTGIDIHPGAHIKSHFFIDHGTGVVIGETSVIGHHVKMYQGVSLVARSLSGGQALKGKKRHPTVEDHVTIYAGTTIIGGDTVIGEGSTIGANVFLTHSVPPRSLVFYEENQLRIFDKDKKAAEFVGDWVI</sequence>
<dbReference type="InParanoid" id="B4CZ17"/>
<organism evidence="4 5">
    <name type="scientific">Chthoniobacter flavus Ellin428</name>
    <dbReference type="NCBI Taxonomy" id="497964"/>
    <lineage>
        <taxon>Bacteria</taxon>
        <taxon>Pseudomonadati</taxon>
        <taxon>Verrucomicrobiota</taxon>
        <taxon>Spartobacteria</taxon>
        <taxon>Chthoniobacterales</taxon>
        <taxon>Chthoniobacteraceae</taxon>
        <taxon>Chthoniobacter</taxon>
    </lineage>
</organism>
<keyword evidence="3 4" id="KW-0012">Acyltransferase</keyword>
<dbReference type="FunCoup" id="B4CZ17">
    <property type="interactions" value="432"/>
</dbReference>
<accession>B4CZ17</accession>
<evidence type="ECO:0000313" key="4">
    <source>
        <dbReference type="EMBL" id="EDY20708.1"/>
    </source>
</evidence>
<keyword evidence="5" id="KW-1185">Reference proteome</keyword>
<evidence type="ECO:0000256" key="2">
    <source>
        <dbReference type="ARBA" id="ARBA00022679"/>
    </source>
</evidence>
<dbReference type="RefSeq" id="WP_006979230.1">
    <property type="nucleotide sequence ID" value="NZ_ABVL01000004.1"/>
</dbReference>
<dbReference type="AlphaFoldDB" id="B4CZ17"/>
<dbReference type="Gene3D" id="1.10.3130.10">
    <property type="entry name" value="serine acetyltransferase, domain 1"/>
    <property type="match status" value="1"/>
</dbReference>
<dbReference type="Proteomes" id="UP000005824">
    <property type="component" value="Unassembled WGS sequence"/>
</dbReference>
<evidence type="ECO:0000256" key="1">
    <source>
        <dbReference type="ARBA" id="ARBA00022605"/>
    </source>
</evidence>
<dbReference type="STRING" id="497964.CfE428DRAFT_1905"/>
<dbReference type="PANTHER" id="PTHR42811">
    <property type="entry name" value="SERINE ACETYLTRANSFERASE"/>
    <property type="match status" value="1"/>
</dbReference>
<name>B4CZ17_9BACT</name>
<evidence type="ECO:0000313" key="5">
    <source>
        <dbReference type="Proteomes" id="UP000005824"/>
    </source>
</evidence>
<dbReference type="eggNOG" id="COG1045">
    <property type="taxonomic scope" value="Bacteria"/>
</dbReference>
<dbReference type="EMBL" id="ABVL01000004">
    <property type="protein sequence ID" value="EDY20708.1"/>
    <property type="molecule type" value="Genomic_DNA"/>
</dbReference>
<dbReference type="GO" id="GO:0008652">
    <property type="term" value="P:amino acid biosynthetic process"/>
    <property type="evidence" value="ECO:0007669"/>
    <property type="project" value="UniProtKB-KW"/>
</dbReference>
<dbReference type="InterPro" id="IPR042122">
    <property type="entry name" value="Ser_AcTrfase_N_sf"/>
</dbReference>